<protein>
    <submittedName>
        <fullName evidence="1">Uncharacterized protein</fullName>
    </submittedName>
</protein>
<name>A0A0C2D653_9BILA</name>
<evidence type="ECO:0000313" key="2">
    <source>
        <dbReference type="Proteomes" id="UP000054047"/>
    </source>
</evidence>
<keyword evidence="2" id="KW-1185">Reference proteome</keyword>
<reference evidence="1 2" key="1">
    <citation type="submission" date="2013-12" db="EMBL/GenBank/DDBJ databases">
        <title>Draft genome of the parsitic nematode Ancylostoma duodenale.</title>
        <authorList>
            <person name="Mitreva M."/>
        </authorList>
    </citation>
    <scope>NUCLEOTIDE SEQUENCE [LARGE SCALE GENOMIC DNA]</scope>
    <source>
        <strain evidence="1 2">Zhejiang</strain>
    </source>
</reference>
<dbReference type="Proteomes" id="UP000054047">
    <property type="component" value="Unassembled WGS sequence"/>
</dbReference>
<proteinExistence type="predicted"/>
<organism evidence="1 2">
    <name type="scientific">Ancylostoma duodenale</name>
    <dbReference type="NCBI Taxonomy" id="51022"/>
    <lineage>
        <taxon>Eukaryota</taxon>
        <taxon>Metazoa</taxon>
        <taxon>Ecdysozoa</taxon>
        <taxon>Nematoda</taxon>
        <taxon>Chromadorea</taxon>
        <taxon>Rhabditida</taxon>
        <taxon>Rhabditina</taxon>
        <taxon>Rhabditomorpha</taxon>
        <taxon>Strongyloidea</taxon>
        <taxon>Ancylostomatidae</taxon>
        <taxon>Ancylostomatinae</taxon>
        <taxon>Ancylostoma</taxon>
    </lineage>
</organism>
<dbReference type="EMBL" id="KN727720">
    <property type="protein sequence ID" value="KIH65078.1"/>
    <property type="molecule type" value="Genomic_DNA"/>
</dbReference>
<dbReference type="AlphaFoldDB" id="A0A0C2D653"/>
<dbReference type="OrthoDB" id="5828215at2759"/>
<evidence type="ECO:0000313" key="1">
    <source>
        <dbReference type="EMBL" id="KIH65078.1"/>
    </source>
</evidence>
<sequence length="200" mass="23103">MLPCREIIESILQKTTDPGIEKMALALKIKLPQEVADAVHSEKKERSIVICGLPECGMEKPFLERQKNLEEKVAGILDVLKVDCLPEVVFRMGTYNETRPRLVKVVLPSRSHWAKALANAHVLSHIDYRNVYVRKSMTAAERARDFELRQQARKENQSKPTREWIVYKGELKHTYKHNNTQTYKHTCISDLPRKPVEGNM</sequence>
<accession>A0A0C2D653</accession>
<gene>
    <name evidence="1" type="ORF">ANCDUO_04601</name>
</gene>